<dbReference type="SUPFAM" id="SSF56672">
    <property type="entry name" value="DNA/RNA polymerases"/>
    <property type="match status" value="1"/>
</dbReference>
<dbReference type="InterPro" id="IPR002156">
    <property type="entry name" value="RNaseH_domain"/>
</dbReference>
<dbReference type="OrthoDB" id="542221at2759"/>
<dbReference type="Gene3D" id="3.30.70.270">
    <property type="match status" value="3"/>
</dbReference>
<dbReference type="Pfam" id="PF00078">
    <property type="entry name" value="RVT_1"/>
    <property type="match status" value="1"/>
</dbReference>
<dbReference type="EMBL" id="QJKJ01000664">
    <property type="protein sequence ID" value="RDY11317.1"/>
    <property type="molecule type" value="Genomic_DNA"/>
</dbReference>
<organism evidence="3 4">
    <name type="scientific">Mucuna pruriens</name>
    <name type="common">Velvet bean</name>
    <name type="synonym">Dolichos pruriens</name>
    <dbReference type="NCBI Taxonomy" id="157652"/>
    <lineage>
        <taxon>Eukaryota</taxon>
        <taxon>Viridiplantae</taxon>
        <taxon>Streptophyta</taxon>
        <taxon>Embryophyta</taxon>
        <taxon>Tracheophyta</taxon>
        <taxon>Spermatophyta</taxon>
        <taxon>Magnoliopsida</taxon>
        <taxon>eudicotyledons</taxon>
        <taxon>Gunneridae</taxon>
        <taxon>Pentapetalae</taxon>
        <taxon>rosids</taxon>
        <taxon>fabids</taxon>
        <taxon>Fabales</taxon>
        <taxon>Fabaceae</taxon>
        <taxon>Papilionoideae</taxon>
        <taxon>50 kb inversion clade</taxon>
        <taxon>NPAAA clade</taxon>
        <taxon>indigoferoid/millettioid clade</taxon>
        <taxon>Phaseoleae</taxon>
        <taxon>Mucuna</taxon>
    </lineage>
</organism>
<evidence type="ECO:0000313" key="3">
    <source>
        <dbReference type="EMBL" id="RDY11317.1"/>
    </source>
</evidence>
<dbReference type="GO" id="GO:0004523">
    <property type="term" value="F:RNA-DNA hybrid ribonuclease activity"/>
    <property type="evidence" value="ECO:0007669"/>
    <property type="project" value="InterPro"/>
</dbReference>
<dbReference type="FunFam" id="3.30.70.270:FF:000003">
    <property type="entry name" value="Transposon Ty3-G Gag-Pol polyprotein"/>
    <property type="match status" value="1"/>
</dbReference>
<protein>
    <submittedName>
        <fullName evidence="3">Retrovirus-related Pol polyprotein from transposon 17.6</fullName>
    </submittedName>
</protein>
<evidence type="ECO:0000313" key="4">
    <source>
        <dbReference type="Proteomes" id="UP000257109"/>
    </source>
</evidence>
<dbReference type="GO" id="GO:0003676">
    <property type="term" value="F:nucleic acid binding"/>
    <property type="evidence" value="ECO:0007669"/>
    <property type="project" value="InterPro"/>
</dbReference>
<dbReference type="InterPro" id="IPR000477">
    <property type="entry name" value="RT_dom"/>
</dbReference>
<feature type="compositionally biased region" description="Basic and acidic residues" evidence="1">
    <location>
        <begin position="113"/>
        <end position="122"/>
    </location>
</feature>
<proteinExistence type="predicted"/>
<dbReference type="InterPro" id="IPR043502">
    <property type="entry name" value="DNA/RNA_pol_sf"/>
</dbReference>
<keyword evidence="4" id="KW-1185">Reference proteome</keyword>
<reference evidence="3" key="1">
    <citation type="submission" date="2018-05" db="EMBL/GenBank/DDBJ databases">
        <title>Draft genome of Mucuna pruriens seed.</title>
        <authorList>
            <person name="Nnadi N.E."/>
            <person name="Vos R."/>
            <person name="Hasami M.H."/>
            <person name="Devisetty U.K."/>
            <person name="Aguiy J.C."/>
        </authorList>
    </citation>
    <scope>NUCLEOTIDE SEQUENCE [LARGE SCALE GENOMIC DNA]</scope>
    <source>
        <strain evidence="3">JCA_2017</strain>
    </source>
</reference>
<evidence type="ECO:0000256" key="1">
    <source>
        <dbReference type="SAM" id="MobiDB-lite"/>
    </source>
</evidence>
<feature type="region of interest" description="Disordered" evidence="1">
    <location>
        <begin position="103"/>
        <end position="122"/>
    </location>
</feature>
<dbReference type="Gene3D" id="3.10.10.10">
    <property type="entry name" value="HIV Type 1 Reverse Transcriptase, subunit A, domain 1"/>
    <property type="match status" value="1"/>
</dbReference>
<accession>A0A371I8E8</accession>
<dbReference type="PROSITE" id="PS50879">
    <property type="entry name" value="RNASE_H_1"/>
    <property type="match status" value="1"/>
</dbReference>
<dbReference type="InterPro" id="IPR036397">
    <property type="entry name" value="RNaseH_sf"/>
</dbReference>
<feature type="non-terminal residue" evidence="3">
    <location>
        <position position="1"/>
    </location>
</feature>
<gene>
    <name evidence="3" type="primary">pol</name>
    <name evidence="3" type="ORF">CR513_04040</name>
</gene>
<comment type="caution">
    <text evidence="3">The sequence shown here is derived from an EMBL/GenBank/DDBJ whole genome shotgun (WGS) entry which is preliminary data.</text>
</comment>
<dbReference type="AlphaFoldDB" id="A0A371I8E8"/>
<feature type="domain" description="RNase H type-1" evidence="2">
    <location>
        <begin position="422"/>
        <end position="551"/>
    </location>
</feature>
<name>A0A371I8E8_MUCPR</name>
<dbReference type="PANTHER" id="PTHR24559">
    <property type="entry name" value="TRANSPOSON TY3-I GAG-POL POLYPROTEIN"/>
    <property type="match status" value="1"/>
</dbReference>
<dbReference type="CDD" id="cd09279">
    <property type="entry name" value="RNase_HI_like"/>
    <property type="match status" value="1"/>
</dbReference>
<evidence type="ECO:0000259" key="2">
    <source>
        <dbReference type="PROSITE" id="PS50879"/>
    </source>
</evidence>
<dbReference type="CDD" id="cd01647">
    <property type="entry name" value="RT_LTR"/>
    <property type="match status" value="1"/>
</dbReference>
<dbReference type="InterPro" id="IPR043128">
    <property type="entry name" value="Rev_trsase/Diguanyl_cyclase"/>
</dbReference>
<dbReference type="Proteomes" id="UP000257109">
    <property type="component" value="Unassembled WGS sequence"/>
</dbReference>
<dbReference type="PANTHER" id="PTHR24559:SF430">
    <property type="entry name" value="RNA-DIRECTED DNA POLYMERASE"/>
    <property type="match status" value="1"/>
</dbReference>
<dbReference type="Pfam" id="PF13456">
    <property type="entry name" value="RVT_3"/>
    <property type="match status" value="1"/>
</dbReference>
<dbReference type="InterPro" id="IPR053134">
    <property type="entry name" value="RNA-dir_DNA_polymerase"/>
</dbReference>
<sequence length="551" mass="61815">MKIVLEWRSIRHSDAVNALDLDLDPRGRCEHMGPHPAEDLKEIQLGCRPEQTTKIRTAMNHEEEDLLVAFLKANHDVFTWSAQDMPGVDPDFMCHRLSIEQGAKPVTQKKRKQGEEKSEAAREETRKLLSAGFVREVQYPTWLANVVMVKKPNGKWRMCTDYTDRNKACPKDPYPLPNIDRLVDSIAGFALLSFMDAYSGVMPFGLKNAGATYQRLMDKIFQGVLGADVEVYVDDMVVKSQGVAEHCEALGRVFHTLRKHQLRLNPGKCSFGVHAGKFLGFMLTERGIEANLEKCQAVTNMRSPQSVKEVQQFMGKVTALSRFISKAAETTTPLFATLKKGGKFTWMAECEEAFLRLKAMMAAPLVLICPSPVRTDLPIRKVLRKPDMARRMVAWSAQGHVKAQALADFITELTPEGPPTDSKGEWYLSVDGSTNQSGSGVGVILEGLDGVLIEKSLHFDFRASNNQAEYEALLAGMRLARDLEARSLTAKNDLKLVMGQVNNEYQTRDPQMAKYRERAVKLAAKFEKFELIHVLRDQNEWADLLAKLAST</sequence>
<dbReference type="Gene3D" id="3.30.420.10">
    <property type="entry name" value="Ribonuclease H-like superfamily/Ribonuclease H"/>
    <property type="match status" value="1"/>
</dbReference>